<proteinExistence type="predicted"/>
<dbReference type="InterPro" id="IPR011748">
    <property type="entry name" value="Unchr_phage_tail-like"/>
</dbReference>
<gene>
    <name evidence="1" type="ORF">SDC9_54933</name>
</gene>
<reference evidence="1" key="1">
    <citation type="submission" date="2019-08" db="EMBL/GenBank/DDBJ databases">
        <authorList>
            <person name="Kucharzyk K."/>
            <person name="Murdoch R.W."/>
            <person name="Higgins S."/>
            <person name="Loffler F."/>
        </authorList>
    </citation>
    <scope>NUCLEOTIDE SEQUENCE</scope>
</reference>
<sequence>MNPVQRKLVLCCREQWLGGQFYGIEPWDEGLRLDSARFTSGLCCLPVIDSAENGFCWGRILIDAELPQDSALRVYAHASDDRSWNDGWPELGGTEDAARAMRERFGPPAAESGDFLLCASGRYLWLLLELAAAGTGSPTIRKVTVRMAGDHMVDYLPAIYQENNFTRRFLSIFNSMFLDMEDSICALPGQMDFESADPEMLRYLASWVCVEDGTETSALADRIAGALPDYETQYTLEGIRRSIRRLTDREPWIIEHFSVSPNRADCRNPELYRRLYGGDPYRFFVLLREGTFPNRRAMEEFRRRMEELIPAGTSMELVLLKQCIQLDWHTYLGINSAVGGYVPVAIDETMAIHYDTTIGGANHE</sequence>
<comment type="caution">
    <text evidence="1">The sequence shown here is derived from an EMBL/GenBank/DDBJ whole genome shotgun (WGS) entry which is preliminary data.</text>
</comment>
<organism evidence="1">
    <name type="scientific">bioreactor metagenome</name>
    <dbReference type="NCBI Taxonomy" id="1076179"/>
    <lineage>
        <taxon>unclassified sequences</taxon>
        <taxon>metagenomes</taxon>
        <taxon>ecological metagenomes</taxon>
    </lineage>
</organism>
<dbReference type="EMBL" id="VSSQ01001471">
    <property type="protein sequence ID" value="MPM08619.1"/>
    <property type="molecule type" value="Genomic_DNA"/>
</dbReference>
<dbReference type="AlphaFoldDB" id="A0A644WXU4"/>
<protein>
    <submittedName>
        <fullName evidence="1">Uncharacterized protein</fullName>
    </submittedName>
</protein>
<name>A0A644WXU4_9ZZZZ</name>
<dbReference type="NCBIfam" id="TIGR02242">
    <property type="entry name" value="tail_TIGR02242"/>
    <property type="match status" value="1"/>
</dbReference>
<evidence type="ECO:0000313" key="1">
    <source>
        <dbReference type="EMBL" id="MPM08619.1"/>
    </source>
</evidence>
<accession>A0A644WXU4</accession>